<dbReference type="Gene3D" id="3.90.10.10">
    <property type="entry name" value="Cytochrome C3"/>
    <property type="match status" value="1"/>
</dbReference>
<comment type="caution">
    <text evidence="7">The sequence shown here is derived from an EMBL/GenBank/DDBJ whole genome shotgun (WGS) entry which is preliminary data.</text>
</comment>
<keyword evidence="2" id="KW-0349">Heme</keyword>
<protein>
    <recommendedName>
        <fullName evidence="9">Cytochrome c7-like domain-containing protein</fullName>
    </recommendedName>
</protein>
<dbReference type="AlphaFoldDB" id="A0A932M0B3"/>
<evidence type="ECO:0008006" key="9">
    <source>
        <dbReference type="Google" id="ProtNLM"/>
    </source>
</evidence>
<dbReference type="EMBL" id="JACPSX010000092">
    <property type="protein sequence ID" value="MBI3014425.1"/>
    <property type="molecule type" value="Genomic_DNA"/>
</dbReference>
<evidence type="ECO:0000313" key="7">
    <source>
        <dbReference type="EMBL" id="MBI3014425.1"/>
    </source>
</evidence>
<evidence type="ECO:0000256" key="4">
    <source>
        <dbReference type="ARBA" id="ARBA00022982"/>
    </source>
</evidence>
<name>A0A932M0B3_UNCTE</name>
<keyword evidence="3" id="KW-0479">Metal-binding</keyword>
<evidence type="ECO:0000256" key="5">
    <source>
        <dbReference type="ARBA" id="ARBA00023004"/>
    </source>
</evidence>
<evidence type="ECO:0000256" key="3">
    <source>
        <dbReference type="ARBA" id="ARBA00022723"/>
    </source>
</evidence>
<proteinExistence type="predicted"/>
<dbReference type="SUPFAM" id="SSF48695">
    <property type="entry name" value="Multiheme cytochromes"/>
    <property type="match status" value="1"/>
</dbReference>
<keyword evidence="4" id="KW-0249">Electron transport</keyword>
<keyword evidence="5" id="KW-0408">Iron</keyword>
<dbReference type="Proteomes" id="UP000741360">
    <property type="component" value="Unassembled WGS sequence"/>
</dbReference>
<reference evidence="7" key="1">
    <citation type="submission" date="2020-07" db="EMBL/GenBank/DDBJ databases">
        <title>Huge and variable diversity of episymbiotic CPR bacteria and DPANN archaea in groundwater ecosystems.</title>
        <authorList>
            <person name="He C.Y."/>
            <person name="Keren R."/>
            <person name="Whittaker M."/>
            <person name="Farag I.F."/>
            <person name="Doudna J."/>
            <person name="Cate J.H.D."/>
            <person name="Banfield J.F."/>
        </authorList>
    </citation>
    <scope>NUCLEOTIDE SEQUENCE</scope>
    <source>
        <strain evidence="7">NC_groundwater_717_Ag_S-0.2um_59_8</strain>
    </source>
</reference>
<evidence type="ECO:0000313" key="8">
    <source>
        <dbReference type="Proteomes" id="UP000741360"/>
    </source>
</evidence>
<evidence type="ECO:0000256" key="2">
    <source>
        <dbReference type="ARBA" id="ARBA00022617"/>
    </source>
</evidence>
<dbReference type="InterPro" id="IPR038266">
    <property type="entry name" value="NapC/NirT_cytc_sf"/>
</dbReference>
<dbReference type="InterPro" id="IPR036280">
    <property type="entry name" value="Multihaem_cyt_sf"/>
</dbReference>
<accession>A0A932M0B3</accession>
<dbReference type="GO" id="GO:0046872">
    <property type="term" value="F:metal ion binding"/>
    <property type="evidence" value="ECO:0007669"/>
    <property type="project" value="UniProtKB-KW"/>
</dbReference>
<feature type="transmembrane region" description="Helical" evidence="6">
    <location>
        <begin position="12"/>
        <end position="32"/>
    </location>
</feature>
<evidence type="ECO:0000256" key="6">
    <source>
        <dbReference type="SAM" id="Phobius"/>
    </source>
</evidence>
<gene>
    <name evidence="7" type="ORF">HYY65_05050</name>
</gene>
<sequence>MNLHIPHRWRGPILLGGVAAVVFGIVGTLSLIRYSSGNPSFCLTCHGQGPTALAVSNTGHTAKIPCIGCHGKAKFPIAQGFPQSFSADPADVDKKCHSCHKEVGDGEPRVMRANVQGINIPHKLHVSGMGVACVQCHVNIAHDAKAQPTNRPPMAVCSSCHNVQEKCDSCHRKEPTAMAPAGSGGSAG</sequence>
<organism evidence="7 8">
    <name type="scientific">Tectimicrobiota bacterium</name>
    <dbReference type="NCBI Taxonomy" id="2528274"/>
    <lineage>
        <taxon>Bacteria</taxon>
        <taxon>Pseudomonadati</taxon>
        <taxon>Nitrospinota/Tectimicrobiota group</taxon>
        <taxon>Candidatus Tectimicrobiota</taxon>
    </lineage>
</organism>
<keyword evidence="1" id="KW-0813">Transport</keyword>
<keyword evidence="6" id="KW-0472">Membrane</keyword>
<evidence type="ECO:0000256" key="1">
    <source>
        <dbReference type="ARBA" id="ARBA00022448"/>
    </source>
</evidence>
<keyword evidence="6" id="KW-0812">Transmembrane</keyword>
<keyword evidence="6" id="KW-1133">Transmembrane helix</keyword>
<dbReference type="Gene3D" id="1.10.3820.10">
    <property type="entry name" value="Di-heme elbow motif domain"/>
    <property type="match status" value="1"/>
</dbReference>